<dbReference type="PANTHER" id="PTHR30250:SF10">
    <property type="entry name" value="LIPOPOLYSACCHARIDE BIOSYNTHESIS PROTEIN WZXC"/>
    <property type="match status" value="1"/>
</dbReference>
<dbReference type="Pfam" id="PF13440">
    <property type="entry name" value="Polysacc_synt_3"/>
    <property type="match status" value="1"/>
</dbReference>
<dbReference type="AlphaFoldDB" id="A0AAJ6BMD8"/>
<dbReference type="EMBL" id="CP119316">
    <property type="protein sequence ID" value="WEK46012.1"/>
    <property type="molecule type" value="Genomic_DNA"/>
</dbReference>
<protein>
    <submittedName>
        <fullName evidence="8">Lipopolysaccharide biosynthesis protein</fullName>
    </submittedName>
</protein>
<feature type="transmembrane region" description="Helical" evidence="7">
    <location>
        <begin position="219"/>
        <end position="236"/>
    </location>
</feature>
<evidence type="ECO:0000256" key="5">
    <source>
        <dbReference type="ARBA" id="ARBA00022989"/>
    </source>
</evidence>
<gene>
    <name evidence="8" type="ORF">P0Y56_13380</name>
</gene>
<feature type="transmembrane region" description="Helical" evidence="7">
    <location>
        <begin position="92"/>
        <end position="115"/>
    </location>
</feature>
<dbReference type="KEGG" id="acob:P0Y56_13380"/>
<evidence type="ECO:0000256" key="1">
    <source>
        <dbReference type="ARBA" id="ARBA00004651"/>
    </source>
</evidence>
<comment type="similarity">
    <text evidence="2">Belongs to the polysaccharide synthase family.</text>
</comment>
<reference evidence="8" key="1">
    <citation type="submission" date="2023-03" db="EMBL/GenBank/DDBJ databases">
        <title>Andean soil-derived lignocellulolytic bacterial consortium as a source of novel taxa and putative plastic-active enzymes.</title>
        <authorList>
            <person name="Diaz-Garcia L."/>
            <person name="Chuvochina M."/>
            <person name="Feuerriegel G."/>
            <person name="Bunk B."/>
            <person name="Sproer C."/>
            <person name="Streit W.R."/>
            <person name="Rodriguez L.M."/>
            <person name="Overmann J."/>
            <person name="Jimenez D.J."/>
        </authorList>
    </citation>
    <scope>NUCLEOTIDE SEQUENCE</scope>
    <source>
        <strain evidence="8">MAG 26</strain>
    </source>
</reference>
<dbReference type="GO" id="GO:0005886">
    <property type="term" value="C:plasma membrane"/>
    <property type="evidence" value="ECO:0007669"/>
    <property type="project" value="UniProtKB-SubCell"/>
</dbReference>
<dbReference type="Proteomes" id="UP001218362">
    <property type="component" value="Chromosome"/>
</dbReference>
<feature type="transmembrane region" description="Helical" evidence="7">
    <location>
        <begin position="393"/>
        <end position="415"/>
    </location>
</feature>
<dbReference type="CDD" id="cd13127">
    <property type="entry name" value="MATE_tuaB_like"/>
    <property type="match status" value="1"/>
</dbReference>
<feature type="transmembrane region" description="Helical" evidence="7">
    <location>
        <begin position="302"/>
        <end position="327"/>
    </location>
</feature>
<evidence type="ECO:0000256" key="4">
    <source>
        <dbReference type="ARBA" id="ARBA00022692"/>
    </source>
</evidence>
<feature type="transmembrane region" description="Helical" evidence="7">
    <location>
        <begin position="422"/>
        <end position="442"/>
    </location>
</feature>
<feature type="transmembrane region" description="Helical" evidence="7">
    <location>
        <begin position="127"/>
        <end position="147"/>
    </location>
</feature>
<feature type="transmembrane region" description="Helical" evidence="7">
    <location>
        <begin position="53"/>
        <end position="72"/>
    </location>
</feature>
<keyword evidence="4 7" id="KW-0812">Transmembrane</keyword>
<proteinExistence type="inferred from homology"/>
<feature type="transmembrane region" description="Helical" evidence="7">
    <location>
        <begin position="159"/>
        <end position="179"/>
    </location>
</feature>
<evidence type="ECO:0000313" key="8">
    <source>
        <dbReference type="EMBL" id="WEK46012.1"/>
    </source>
</evidence>
<evidence type="ECO:0000313" key="9">
    <source>
        <dbReference type="Proteomes" id="UP001218362"/>
    </source>
</evidence>
<dbReference type="InterPro" id="IPR050833">
    <property type="entry name" value="Poly_Biosynth_Transport"/>
</dbReference>
<feature type="transmembrane region" description="Helical" evidence="7">
    <location>
        <begin position="365"/>
        <end position="387"/>
    </location>
</feature>
<evidence type="ECO:0000256" key="6">
    <source>
        <dbReference type="ARBA" id="ARBA00023136"/>
    </source>
</evidence>
<keyword evidence="3" id="KW-1003">Cell membrane</keyword>
<evidence type="ECO:0000256" key="7">
    <source>
        <dbReference type="SAM" id="Phobius"/>
    </source>
</evidence>
<dbReference type="PANTHER" id="PTHR30250">
    <property type="entry name" value="PST FAMILY PREDICTED COLANIC ACID TRANSPORTER"/>
    <property type="match status" value="1"/>
</dbReference>
<name>A0AAJ6BMD8_9SPHN</name>
<organism evidence="8 9">
    <name type="scientific">Candidatus Andeanibacterium colombiense</name>
    <dbReference type="NCBI Taxonomy" id="3121345"/>
    <lineage>
        <taxon>Bacteria</taxon>
        <taxon>Pseudomonadati</taxon>
        <taxon>Pseudomonadota</taxon>
        <taxon>Alphaproteobacteria</taxon>
        <taxon>Sphingomonadales</taxon>
        <taxon>Sphingomonadaceae</taxon>
        <taxon>Candidatus Andeanibacterium</taxon>
    </lineage>
</organism>
<comment type="subcellular location">
    <subcellularLocation>
        <location evidence="1">Cell membrane</location>
        <topology evidence="1">Multi-pass membrane protein</topology>
    </subcellularLocation>
</comment>
<sequence length="490" mass="52152">METASHAANPPADSLRNQVRSAVLWRSGSQIAGQLITWGSTFLVIRILSPSDYGLYAMTSVVLVLLSLMNGYGLSNALIQKRETSDHMLRQLFGMLIVLNVALAILQIAAAPLVASYYGQPRVAELLRVQAVIYLTNPFLALGYAVLSREMDFRKQAQVNLVSGLLSAFAALGGALAGLGVWTLVLAPLTGFASRALGMTIAARTFIRPSFSFKGAWDLAHYGGIVALGQLFWFIQTQADIVIAGRSFDPHLLGIYTTSLFLTQLFVNKFVPPINEVAFSAYARVKDDSAAMAQGFLKAVRVLMLIGMPFCLGFAASAGPLVAVALGPKWAQVAPVIAVLGFAMPLMMLQVLYGPATNAAGRPGIYTRTSIAGAVLLPLAFLIGVRWGVTGLAISWIAGYFPLVVISTHWVLPVLGIRPRDFLRALSAPLIAGVAMFVGVRLADGALPAMSAPARLAVLVAVGGLIYGGGLLAFSRERVVEVLSLIRRKG</sequence>
<evidence type="ECO:0000256" key="3">
    <source>
        <dbReference type="ARBA" id="ARBA00022475"/>
    </source>
</evidence>
<keyword evidence="5 7" id="KW-1133">Transmembrane helix</keyword>
<feature type="transmembrane region" description="Helical" evidence="7">
    <location>
        <begin position="454"/>
        <end position="474"/>
    </location>
</feature>
<evidence type="ECO:0000256" key="2">
    <source>
        <dbReference type="ARBA" id="ARBA00007430"/>
    </source>
</evidence>
<accession>A0AAJ6BMD8</accession>
<feature type="transmembrane region" description="Helical" evidence="7">
    <location>
        <begin position="333"/>
        <end position="353"/>
    </location>
</feature>
<keyword evidence="6 7" id="KW-0472">Membrane</keyword>